<gene>
    <name evidence="1" type="ORF">IPV69_10445</name>
</gene>
<dbReference type="EMBL" id="CP063458">
    <property type="protein sequence ID" value="QOV91744.1"/>
    <property type="molecule type" value="Genomic_DNA"/>
</dbReference>
<sequence length="685" mass="75978">MTLLSGKIVRLVVLLGFSVPVGAAVRHEPVQPKPGVPVVVSAELAAGTTSAVLKLQAVAPGKYVRKSDPAYEQNWTDLPLRDDGKDGDAKAGDSVFSVRVPETWQKHRWLVRYRIVAKDAAGKAMQWPATDDTCPNFAWWCDAGPAAWAGAIDPRKSPVMQFSPAFLGTLQTFHLLARAEDVAKSQWDGNFHKQKQQGTLVYRGVVYDHIQYSNRGQGSAHISGKNKWGLNFAKGHDLPFVDHNGVAFPDEVKSLNLNPGGSTPYLPTLRGITGLDEVMSMRAYRLAGVPTPPATWVQWRVVTGEHEVSPKDQYAGDLWGVYVVLGEMEPKLLADRKLPKGLTVSTQSGIKEAPKGMPEPQKEWEKFLNGMRSNPKEDWWRQNLDLQTYFSFAAMNRLLGNVDLRPDGNHGYYRHPDGRWAPIPWDNDMMFVPRHHQPGVIDANNCLQHPAIALEYRNRAREILDLFAGDATATGGQVGQLTRDLAAALAPPNHAVDWARLDAAVWNQHPRMNQKGSYFVNPVEGDHFGGRWKRTLATNDFAGFGKYLIDFCTDSRPTKNYAPNDGDQRGYGWGYLAHEAKDDKIPATAKVEQLAGNARQFKATPFASPAGKTTAALEWRVGRVGKIGWYELAEHWRGEVVGGAEVSVPQDVFREPGVYRVRARYRDNTGRCGHWSAAVEVNVKG</sequence>
<dbReference type="RefSeq" id="WP_206295057.1">
    <property type="nucleotide sequence ID" value="NZ_CP063458.1"/>
</dbReference>
<reference evidence="1 2" key="1">
    <citation type="submission" date="2020-10" db="EMBL/GenBank/DDBJ databases">
        <title>Wide distribution of Phycisphaera-like planctomycetes from WD2101 soil group in peatlands and genome analysis of the first cultivated representative.</title>
        <authorList>
            <person name="Dedysh S.N."/>
            <person name="Beletsky A.V."/>
            <person name="Ivanova A."/>
            <person name="Kulichevskaya I.S."/>
            <person name="Suzina N.E."/>
            <person name="Philippov D.A."/>
            <person name="Rakitin A.L."/>
            <person name="Mardanov A.V."/>
            <person name="Ravin N.V."/>
        </authorList>
    </citation>
    <scope>NUCLEOTIDE SEQUENCE [LARGE SCALE GENOMIC DNA]</scope>
    <source>
        <strain evidence="1 2">M1803</strain>
    </source>
</reference>
<keyword evidence="1" id="KW-0808">Transferase</keyword>
<evidence type="ECO:0000313" key="2">
    <source>
        <dbReference type="Proteomes" id="UP000593765"/>
    </source>
</evidence>
<dbReference type="InterPro" id="IPR014867">
    <property type="entry name" value="Spore_coat_CotH_CotH2/3/7"/>
</dbReference>
<protein>
    <submittedName>
        <fullName evidence="1">CotH kinase family protein</fullName>
    </submittedName>
</protein>
<evidence type="ECO:0000313" key="1">
    <source>
        <dbReference type="EMBL" id="QOV91744.1"/>
    </source>
</evidence>
<proteinExistence type="predicted"/>
<dbReference type="GO" id="GO:0016301">
    <property type="term" value="F:kinase activity"/>
    <property type="evidence" value="ECO:0007669"/>
    <property type="project" value="UniProtKB-KW"/>
</dbReference>
<dbReference type="Proteomes" id="UP000593765">
    <property type="component" value="Chromosome"/>
</dbReference>
<name>A0A7M2X250_9BACT</name>
<accession>A0A7M2X250</accession>
<keyword evidence="1" id="KW-0418">Kinase</keyword>
<keyword evidence="2" id="KW-1185">Reference proteome</keyword>
<organism evidence="1 2">
    <name type="scientific">Humisphaera borealis</name>
    <dbReference type="NCBI Taxonomy" id="2807512"/>
    <lineage>
        <taxon>Bacteria</taxon>
        <taxon>Pseudomonadati</taxon>
        <taxon>Planctomycetota</taxon>
        <taxon>Phycisphaerae</taxon>
        <taxon>Tepidisphaerales</taxon>
        <taxon>Tepidisphaeraceae</taxon>
        <taxon>Humisphaera</taxon>
    </lineage>
</organism>
<dbReference type="Pfam" id="PF08757">
    <property type="entry name" value="CotH"/>
    <property type="match status" value="1"/>
</dbReference>
<dbReference type="NCBIfam" id="NF041940">
    <property type="entry name" value="choice_anch_X"/>
    <property type="match status" value="1"/>
</dbReference>
<dbReference type="KEGG" id="hbs:IPV69_10445"/>
<dbReference type="AlphaFoldDB" id="A0A7M2X250"/>